<dbReference type="EMBL" id="BARV01021358">
    <property type="protein sequence ID" value="GAI22721.1"/>
    <property type="molecule type" value="Genomic_DNA"/>
</dbReference>
<comment type="caution">
    <text evidence="2">The sequence shown here is derived from an EMBL/GenBank/DDBJ whole genome shotgun (WGS) entry which is preliminary data.</text>
</comment>
<reference evidence="2" key="1">
    <citation type="journal article" date="2014" name="Front. Microbiol.">
        <title>High frequency of phylogenetically diverse reductive dehalogenase-homologous genes in deep subseafloor sedimentary metagenomes.</title>
        <authorList>
            <person name="Kawai M."/>
            <person name="Futagami T."/>
            <person name="Toyoda A."/>
            <person name="Takaki Y."/>
            <person name="Nishi S."/>
            <person name="Hori S."/>
            <person name="Arai W."/>
            <person name="Tsubouchi T."/>
            <person name="Morono Y."/>
            <person name="Uchiyama I."/>
            <person name="Ito T."/>
            <person name="Fujiyama A."/>
            <person name="Inagaki F."/>
            <person name="Takami H."/>
        </authorList>
    </citation>
    <scope>NUCLEOTIDE SEQUENCE</scope>
    <source>
        <strain evidence="2">Expedition CK06-06</strain>
    </source>
</reference>
<dbReference type="InterPro" id="IPR032387">
    <property type="entry name" value="ACAS_N"/>
</dbReference>
<accession>X1MXG8</accession>
<dbReference type="AlphaFoldDB" id="X1MXG8"/>
<gene>
    <name evidence="2" type="ORF">S06H3_35407</name>
</gene>
<organism evidence="2">
    <name type="scientific">marine sediment metagenome</name>
    <dbReference type="NCBI Taxonomy" id="412755"/>
    <lineage>
        <taxon>unclassified sequences</taxon>
        <taxon>metagenomes</taxon>
        <taxon>ecological metagenomes</taxon>
    </lineage>
</organism>
<feature type="domain" description="Acetyl-coenzyme A synthetase N-terminal" evidence="1">
    <location>
        <begin position="36"/>
        <end position="81"/>
    </location>
</feature>
<protein>
    <recommendedName>
        <fullName evidence="1">Acetyl-coenzyme A synthetase N-terminal domain-containing protein</fullName>
    </recommendedName>
</protein>
<name>X1MXG8_9ZZZZ</name>
<evidence type="ECO:0000313" key="2">
    <source>
        <dbReference type="EMBL" id="GAI22721.1"/>
    </source>
</evidence>
<dbReference type="Pfam" id="PF16177">
    <property type="entry name" value="ACAS_N"/>
    <property type="match status" value="1"/>
</dbReference>
<sequence length="100" mass="11874">MAKSTKPVKWVVENPNEKGVFWPSEELKRKAWMADEKIYEKAAGDPIAFWEERAAEGLEWYKRWDEPYRWEPPYIKWFIGGYNFVCSMGLPEKGSRRVVA</sequence>
<evidence type="ECO:0000259" key="1">
    <source>
        <dbReference type="Pfam" id="PF16177"/>
    </source>
</evidence>
<proteinExistence type="predicted"/>